<feature type="region of interest" description="Disordered" evidence="5">
    <location>
        <begin position="94"/>
        <end position="118"/>
    </location>
</feature>
<feature type="compositionally biased region" description="Basic and acidic residues" evidence="5">
    <location>
        <begin position="615"/>
        <end position="627"/>
    </location>
</feature>
<keyword evidence="9" id="KW-1185">Reference proteome</keyword>
<evidence type="ECO:0000256" key="2">
    <source>
        <dbReference type="ARBA" id="ARBA00023125"/>
    </source>
</evidence>
<dbReference type="InterPro" id="IPR019136">
    <property type="entry name" value="TF_IIIC_su-5_HTH"/>
</dbReference>
<organism evidence="8 9">
    <name type="scientific">Lecanosticta acicola</name>
    <dbReference type="NCBI Taxonomy" id="111012"/>
    <lineage>
        <taxon>Eukaryota</taxon>
        <taxon>Fungi</taxon>
        <taxon>Dikarya</taxon>
        <taxon>Ascomycota</taxon>
        <taxon>Pezizomycotina</taxon>
        <taxon>Dothideomycetes</taxon>
        <taxon>Dothideomycetidae</taxon>
        <taxon>Mycosphaerellales</taxon>
        <taxon>Mycosphaerellaceae</taxon>
        <taxon>Lecanosticta</taxon>
    </lineage>
</organism>
<protein>
    <submittedName>
        <fullName evidence="8">Transcription factor tau subunit sfc1</fullName>
    </submittedName>
</protein>
<evidence type="ECO:0000256" key="4">
    <source>
        <dbReference type="ARBA" id="ARBA00023242"/>
    </source>
</evidence>
<keyword evidence="3" id="KW-0804">Transcription</keyword>
<feature type="region of interest" description="Disordered" evidence="5">
    <location>
        <begin position="574"/>
        <end position="657"/>
    </location>
</feature>
<dbReference type="PANTHER" id="PTHR13230">
    <property type="entry name" value="GENERAL TRANSCRIPTION FACTOR IIIC, POLYPEPTIDE 5"/>
    <property type="match status" value="1"/>
</dbReference>
<dbReference type="Gene3D" id="3.30.200.160">
    <property type="entry name" value="TFIIIC, subcomplex tauA, subunit Sfc1, barrel domain"/>
    <property type="match status" value="1"/>
</dbReference>
<dbReference type="InterPro" id="IPR041499">
    <property type="entry name" value="Tfc1/Sfc1_N"/>
</dbReference>
<reference evidence="8" key="1">
    <citation type="submission" date="2023-11" db="EMBL/GenBank/DDBJ databases">
        <authorList>
            <person name="Alioto T."/>
            <person name="Alioto T."/>
            <person name="Gomez Garrido J."/>
        </authorList>
    </citation>
    <scope>NUCLEOTIDE SEQUENCE</scope>
</reference>
<dbReference type="GO" id="GO:0001002">
    <property type="term" value="F:RNA polymerase III type 1 promoter sequence-specific DNA binding"/>
    <property type="evidence" value="ECO:0007669"/>
    <property type="project" value="TreeGrafter"/>
</dbReference>
<accession>A0AAI8YSP7</accession>
<keyword evidence="2" id="KW-0238">DNA-binding</keyword>
<dbReference type="GO" id="GO:0006384">
    <property type="term" value="P:transcription initiation at RNA polymerase III promoter"/>
    <property type="evidence" value="ECO:0007669"/>
    <property type="project" value="InterPro"/>
</dbReference>
<dbReference type="AlphaFoldDB" id="A0AAI8YSP7"/>
<dbReference type="Proteomes" id="UP001296104">
    <property type="component" value="Unassembled WGS sequence"/>
</dbReference>
<comment type="caution">
    <text evidence="8">The sequence shown here is derived from an EMBL/GenBank/DDBJ whole genome shotgun (WGS) entry which is preliminary data.</text>
</comment>
<evidence type="ECO:0000259" key="7">
    <source>
        <dbReference type="Pfam" id="PF17682"/>
    </source>
</evidence>
<evidence type="ECO:0000313" key="8">
    <source>
        <dbReference type="EMBL" id="CAK3828598.1"/>
    </source>
</evidence>
<name>A0AAI8YSP7_9PEZI</name>
<evidence type="ECO:0000259" key="6">
    <source>
        <dbReference type="Pfam" id="PF09734"/>
    </source>
</evidence>
<dbReference type="EMBL" id="CAVMBE010000005">
    <property type="protein sequence ID" value="CAK3828598.1"/>
    <property type="molecule type" value="Genomic_DNA"/>
</dbReference>
<dbReference type="GO" id="GO:0005634">
    <property type="term" value="C:nucleus"/>
    <property type="evidence" value="ECO:0007669"/>
    <property type="project" value="UniProtKB-SubCell"/>
</dbReference>
<sequence length="657" mass="73460">METHDIPISRVVSIEHPSIVRTCHVGLKSLGGEAQLKHVLEHHVGDSKLHGKQNHLPEPVAGVSLRPNDPLAKKLSSTGIESRNVLVKVTVPKRTGRKRKRGSLEPFAESAPPETPNNCITAPELLQRLRENEGKYEVEPVAMLRETHRFRTLPDFQVRNADLPIMRELRDHAMTPDYDKLKHFSVDMSVDAIPTAFPGPPSFTSIDMPHKYEYQQASSVIYVPDESGQIITKNLSAPPKRLTWGLPPDIGEVPQAAPFEIPTRSPSGEMLPRAVQELEKILKDRPLITKRVALNALPPISESIFKEATQFVGYSFKAGPWRDSLIKYGVDPRKDPKYRFYQTLMFQVDHVAFNKDKSKLGTPTRTGSTWARPLRHKKDDPNTHIFDGKSITANGKTWQICDVTDPVLHALWHTPNIRAECDVYQYGWYHNGTVAKGRTIMRDMMRFLFAGEPTPLDEYKKIAQKVPDQLTPNNLEAAMLAGKEHGARIGQMCTEIRGIVKGGETVKGKKIYWGRKSGKVDRDGNMLENVEEAREAGAEAGEDEYGETAGLDEEQDMGEGDFERDDEVNAELLASQSHTGRQSGEQEEEAEGDRLDYEEAGDDEDILDPQLRSSHPRDRSGTNEETRPPNGSAAPSSGEQHLDAEDEGNDVQIRSHA</sequence>
<feature type="domain" description="Transcription factor IIIC subunit Tfc1/Sfc1 triple barrel" evidence="7">
    <location>
        <begin position="12"/>
        <end position="158"/>
    </location>
</feature>
<comment type="subcellular location">
    <subcellularLocation>
        <location evidence="1">Nucleus</location>
    </subcellularLocation>
</comment>
<dbReference type="GO" id="GO:0000127">
    <property type="term" value="C:transcription factor TFIIIC complex"/>
    <property type="evidence" value="ECO:0007669"/>
    <property type="project" value="InterPro"/>
</dbReference>
<dbReference type="InterPro" id="IPR040454">
    <property type="entry name" value="TF_IIIC_Tfc1/Sfc1"/>
</dbReference>
<dbReference type="Pfam" id="PF17682">
    <property type="entry name" value="Tau95_N"/>
    <property type="match status" value="1"/>
</dbReference>
<dbReference type="InterPro" id="IPR042536">
    <property type="entry name" value="TFIIIC_tauA_Sfc1"/>
</dbReference>
<evidence type="ECO:0000256" key="3">
    <source>
        <dbReference type="ARBA" id="ARBA00023163"/>
    </source>
</evidence>
<dbReference type="GO" id="GO:0001003">
    <property type="term" value="F:RNA polymerase III type 2 promoter sequence-specific DNA binding"/>
    <property type="evidence" value="ECO:0007669"/>
    <property type="project" value="TreeGrafter"/>
</dbReference>
<proteinExistence type="predicted"/>
<evidence type="ECO:0000256" key="5">
    <source>
        <dbReference type="SAM" id="MobiDB-lite"/>
    </source>
</evidence>
<feature type="compositionally biased region" description="Polar residues" evidence="5">
    <location>
        <begin position="574"/>
        <end position="583"/>
    </location>
</feature>
<keyword evidence="4" id="KW-0539">Nucleus</keyword>
<feature type="domain" description="Transcription factor IIIC subunit 5 HTH" evidence="6">
    <location>
        <begin position="198"/>
        <end position="347"/>
    </location>
</feature>
<evidence type="ECO:0000256" key="1">
    <source>
        <dbReference type="ARBA" id="ARBA00004123"/>
    </source>
</evidence>
<feature type="compositionally biased region" description="Acidic residues" evidence="5">
    <location>
        <begin position="598"/>
        <end position="607"/>
    </location>
</feature>
<gene>
    <name evidence="8" type="ORF">LECACI_7A001303</name>
</gene>
<dbReference type="PANTHER" id="PTHR13230:SF5">
    <property type="entry name" value="GENERAL TRANSCRIPTION FACTOR 3C POLYPEPTIDE 5"/>
    <property type="match status" value="1"/>
</dbReference>
<evidence type="ECO:0000313" key="9">
    <source>
        <dbReference type="Proteomes" id="UP001296104"/>
    </source>
</evidence>
<dbReference type="Pfam" id="PF09734">
    <property type="entry name" value="Tau95"/>
    <property type="match status" value="1"/>
</dbReference>